<dbReference type="Pfam" id="PF13378">
    <property type="entry name" value="MR_MLE_C"/>
    <property type="match status" value="1"/>
</dbReference>
<evidence type="ECO:0000256" key="1">
    <source>
        <dbReference type="ARBA" id="ARBA00023239"/>
    </source>
</evidence>
<dbReference type="SFLD" id="SFLDG00179">
    <property type="entry name" value="mandelate_racemase"/>
    <property type="match status" value="1"/>
</dbReference>
<feature type="domain" description="Mandelate racemase/muconate lactonizing enzyme C-terminal" evidence="2">
    <location>
        <begin position="157"/>
        <end position="249"/>
    </location>
</feature>
<dbReference type="CDD" id="cd03316">
    <property type="entry name" value="MR_like"/>
    <property type="match status" value="1"/>
</dbReference>
<dbReference type="InterPro" id="IPR013341">
    <property type="entry name" value="Mandelate_racemase_N_dom"/>
</dbReference>
<dbReference type="PANTHER" id="PTHR48080:SF2">
    <property type="entry name" value="D-GALACTONATE DEHYDRATASE"/>
    <property type="match status" value="1"/>
</dbReference>
<evidence type="ECO:0000313" key="4">
    <source>
        <dbReference type="Proteomes" id="UP000011863"/>
    </source>
</evidence>
<dbReference type="AlphaFoldDB" id="A0A6C7EHB5"/>
<evidence type="ECO:0000259" key="2">
    <source>
        <dbReference type="SMART" id="SM00922"/>
    </source>
</evidence>
<dbReference type="InterPro" id="IPR034593">
    <property type="entry name" value="DgoD-like"/>
</dbReference>
<dbReference type="SMART" id="SM00922">
    <property type="entry name" value="MR_MLE"/>
    <property type="match status" value="1"/>
</dbReference>
<dbReference type="GO" id="GO:0016829">
    <property type="term" value="F:lyase activity"/>
    <property type="evidence" value="ECO:0007669"/>
    <property type="project" value="UniProtKB-KW"/>
</dbReference>
<accession>A0A6C7EHB5</accession>
<dbReference type="Gene3D" id="3.20.20.120">
    <property type="entry name" value="Enolase-like C-terminal domain"/>
    <property type="match status" value="1"/>
</dbReference>
<proteinExistence type="predicted"/>
<dbReference type="SUPFAM" id="SSF54826">
    <property type="entry name" value="Enolase N-terminal domain-like"/>
    <property type="match status" value="1"/>
</dbReference>
<sequence>MSSGSPATQGGTVIRIHAITALPVTFGTDRERMSFLFVRVEGDNGLVGYGEACDSYGCSYASVLATVIDDVLAPLLIGEELEAVGPLADRMRLFTRRRLGDQWVGPQARSALEIAMWDLLAKSNGRSVSSQIGRVRDSIEVYASSGFLEEGPAAFHAEKLRPFLEAGVRMVKVRTGPEWRDDIATMTELKALLGDGIEMMVDGSETYTLSTALELAHALADLDVRWLEEPLPQGAHAGIEELVRRSPVAIAYGEHLFGNDEAIESMRRGRLNILQPDASTAGGLSAARDMAASAASFGVRVVPHVCAGPISLAANLHLAATVSAIRAIEFPPTLLPVWKTFGTGADLGLSAITDGHLAIPDGPGLGVDLDEAAVAAHPYEAPGARAAGTTGGLPDRFVGDR</sequence>
<dbReference type="InterPro" id="IPR029065">
    <property type="entry name" value="Enolase_C-like"/>
</dbReference>
<dbReference type="Pfam" id="PF02746">
    <property type="entry name" value="MR_MLE_N"/>
    <property type="match status" value="1"/>
</dbReference>
<dbReference type="SUPFAM" id="SSF51604">
    <property type="entry name" value="Enolase C-terminal domain-like"/>
    <property type="match status" value="1"/>
</dbReference>
<dbReference type="EMBL" id="AP012057">
    <property type="protein sequence ID" value="BAN04529.1"/>
    <property type="molecule type" value="Genomic_DNA"/>
</dbReference>
<protein>
    <submittedName>
        <fullName evidence="3">Putative racemase</fullName>
    </submittedName>
</protein>
<organism evidence="3 4">
    <name type="scientific">Ilumatobacter coccineus (strain NBRC 103263 / KCTC 29153 / YM16-304)</name>
    <dbReference type="NCBI Taxonomy" id="1313172"/>
    <lineage>
        <taxon>Bacteria</taxon>
        <taxon>Bacillati</taxon>
        <taxon>Actinomycetota</taxon>
        <taxon>Acidimicrobiia</taxon>
        <taxon>Acidimicrobiales</taxon>
        <taxon>Ilumatobacteraceae</taxon>
        <taxon>Ilumatobacter</taxon>
    </lineage>
</organism>
<dbReference type="KEGG" id="aym:YM304_42150"/>
<evidence type="ECO:0000313" key="3">
    <source>
        <dbReference type="EMBL" id="BAN04529.1"/>
    </source>
</evidence>
<dbReference type="Gene3D" id="3.30.390.10">
    <property type="entry name" value="Enolase-like, N-terminal domain"/>
    <property type="match status" value="1"/>
</dbReference>
<dbReference type="SFLD" id="SFLDS00001">
    <property type="entry name" value="Enolase"/>
    <property type="match status" value="1"/>
</dbReference>
<name>A0A6C7EHB5_ILUCY</name>
<keyword evidence="1" id="KW-0456">Lyase</keyword>
<dbReference type="InterPro" id="IPR036849">
    <property type="entry name" value="Enolase-like_C_sf"/>
</dbReference>
<dbReference type="PANTHER" id="PTHR48080">
    <property type="entry name" value="D-GALACTONATE DEHYDRATASE-RELATED"/>
    <property type="match status" value="1"/>
</dbReference>
<dbReference type="InterPro" id="IPR029017">
    <property type="entry name" value="Enolase-like_N"/>
</dbReference>
<gene>
    <name evidence="3" type="ORF">YM304_42150</name>
</gene>
<keyword evidence="4" id="KW-1185">Reference proteome</keyword>
<dbReference type="Proteomes" id="UP000011863">
    <property type="component" value="Chromosome"/>
</dbReference>
<dbReference type="InterPro" id="IPR013342">
    <property type="entry name" value="Mandelate_racemase_C"/>
</dbReference>
<reference evidence="3 4" key="1">
    <citation type="journal article" date="2013" name="Int. J. Syst. Evol. Microbiol.">
        <title>Ilumatobacter nonamiense sp. nov. and Ilumatobacter coccineum sp. nov., isolated from seashore sand.</title>
        <authorList>
            <person name="Matsumoto A."/>
            <person name="Kasai H."/>
            <person name="Matsuo Y."/>
            <person name="Shizuri Y."/>
            <person name="Ichikawa N."/>
            <person name="Fujita N."/>
            <person name="Omura S."/>
            <person name="Takahashi Y."/>
        </authorList>
    </citation>
    <scope>NUCLEOTIDE SEQUENCE [LARGE SCALE GENOMIC DNA]</scope>
    <source>
        <strain evidence="4">NBRC 103263 / KCTC 29153 / YM16-304</strain>
    </source>
</reference>